<evidence type="ECO:0000313" key="7">
    <source>
        <dbReference type="Proteomes" id="UP000189940"/>
    </source>
</evidence>
<dbReference type="OrthoDB" id="5290098at2"/>
<evidence type="ECO:0000259" key="5">
    <source>
        <dbReference type="PROSITE" id="PS51635"/>
    </source>
</evidence>
<dbReference type="GO" id="GO:0016787">
    <property type="term" value="F:hydrolase activity"/>
    <property type="evidence" value="ECO:0007669"/>
    <property type="project" value="UniProtKB-UniRule"/>
</dbReference>
<comment type="caution">
    <text evidence="4">Lacks conserved residue(s) required for the propagation of feature annotation.</text>
</comment>
<gene>
    <name evidence="6" type="ORF">B2M20_07560</name>
</gene>
<evidence type="ECO:0000256" key="4">
    <source>
        <dbReference type="PROSITE-ProRule" id="PRU01161"/>
    </source>
</evidence>
<dbReference type="PANTHER" id="PTHR14226">
    <property type="entry name" value="NEUROPATHY TARGET ESTERASE/SWISS CHEESE D.MELANOGASTER"/>
    <property type="match status" value="1"/>
</dbReference>
<feature type="short sequence motif" description="DGA/G" evidence="4">
    <location>
        <begin position="177"/>
        <end position="179"/>
    </location>
</feature>
<comment type="caution">
    <text evidence="6">The sequence shown here is derived from an EMBL/GenBank/DDBJ whole genome shotgun (WGS) entry which is preliminary data.</text>
</comment>
<keyword evidence="7" id="KW-1185">Reference proteome</keyword>
<dbReference type="AlphaFoldDB" id="A0A1V4I0J6"/>
<evidence type="ECO:0000256" key="3">
    <source>
        <dbReference type="ARBA" id="ARBA00023098"/>
    </source>
</evidence>
<name>A0A1V4I0J6_NITVU</name>
<dbReference type="InterPro" id="IPR050301">
    <property type="entry name" value="NTE"/>
</dbReference>
<dbReference type="RefSeq" id="WP_079446476.1">
    <property type="nucleotide sequence ID" value="NZ_MWPQ01000033.1"/>
</dbReference>
<reference evidence="6 7" key="1">
    <citation type="submission" date="2017-02" db="EMBL/GenBank/DDBJ databases">
        <title>Genome sequence of the nitrite-oxidizing bacterium Nitrobacter vulgaris strain Ab1.</title>
        <authorList>
            <person name="Mellbye B.L."/>
            <person name="Davis E.W."/>
            <person name="Spieck E."/>
            <person name="Chang J.H."/>
            <person name="Bottomley P.J."/>
            <person name="Sayavedra-Soto L.A."/>
        </authorList>
    </citation>
    <scope>NUCLEOTIDE SEQUENCE [LARGE SCALE GENOMIC DNA]</scope>
    <source>
        <strain evidence="6 7">Ab1</strain>
    </source>
</reference>
<sequence length="349" mass="36779">MLEGLKGRDQNGSNGQKVGLGSVRRPVIGLALGGGAARGFAHIGILRSLIAHGIEPDVVVGTSIGAVVGGAYAAGRLDILEEWARSLQPRSLFSYLDIRLNGSGLIGGAKLTAQLEASLGQIQIEELPLKFASVATEVRTGHEIWLTHGRLVNAMRASYALPGIFAPILVGDRWLVDGALVNPVPVSTARALGAEVVIAANLSNDVFGRSTTIFSHGTQNEVQEEVVVEPPPRRLGFGKFFSLERTVKREFFAGGSRPGVVSVMTDAFNIMQDRITRARLAGDPPDLLISPRVGQIGWFDFHRAGDLIAHGARAADRAIDAIVEAIEVLAPASAPDVAGVADPESGTDP</sequence>
<dbReference type="PANTHER" id="PTHR14226:SF76">
    <property type="entry name" value="NTE FAMILY PROTEIN RSSA"/>
    <property type="match status" value="1"/>
</dbReference>
<accession>A0A1V4I0J6</accession>
<feature type="short sequence motif" description="GXSXG" evidence="4">
    <location>
        <begin position="61"/>
        <end position="65"/>
    </location>
</feature>
<feature type="active site" description="Nucleophile" evidence="4">
    <location>
        <position position="63"/>
    </location>
</feature>
<dbReference type="PROSITE" id="PS51635">
    <property type="entry name" value="PNPLA"/>
    <property type="match status" value="1"/>
</dbReference>
<keyword evidence="3 4" id="KW-0443">Lipid metabolism</keyword>
<evidence type="ECO:0000256" key="1">
    <source>
        <dbReference type="ARBA" id="ARBA00022801"/>
    </source>
</evidence>
<keyword evidence="2 4" id="KW-0442">Lipid degradation</keyword>
<dbReference type="InterPro" id="IPR016035">
    <property type="entry name" value="Acyl_Trfase/lysoPLipase"/>
</dbReference>
<dbReference type="GO" id="GO:0016042">
    <property type="term" value="P:lipid catabolic process"/>
    <property type="evidence" value="ECO:0007669"/>
    <property type="project" value="UniProtKB-UniRule"/>
</dbReference>
<dbReference type="Pfam" id="PF01734">
    <property type="entry name" value="Patatin"/>
    <property type="match status" value="1"/>
</dbReference>
<protein>
    <submittedName>
        <fullName evidence="6">Phospholipase</fullName>
    </submittedName>
</protein>
<keyword evidence="1 4" id="KW-0378">Hydrolase</keyword>
<dbReference type="Proteomes" id="UP000189940">
    <property type="component" value="Unassembled WGS sequence"/>
</dbReference>
<proteinExistence type="predicted"/>
<dbReference type="SUPFAM" id="SSF52151">
    <property type="entry name" value="FabD/lysophospholipase-like"/>
    <property type="match status" value="1"/>
</dbReference>
<organism evidence="6 7">
    <name type="scientific">Nitrobacter vulgaris</name>
    <dbReference type="NCBI Taxonomy" id="29421"/>
    <lineage>
        <taxon>Bacteria</taxon>
        <taxon>Pseudomonadati</taxon>
        <taxon>Pseudomonadota</taxon>
        <taxon>Alphaproteobacteria</taxon>
        <taxon>Hyphomicrobiales</taxon>
        <taxon>Nitrobacteraceae</taxon>
        <taxon>Nitrobacter</taxon>
    </lineage>
</organism>
<feature type="domain" description="PNPLA" evidence="5">
    <location>
        <begin position="30"/>
        <end position="190"/>
    </location>
</feature>
<dbReference type="STRING" id="29421.B2M20_07560"/>
<dbReference type="InterPro" id="IPR002641">
    <property type="entry name" value="PNPLA_dom"/>
</dbReference>
<evidence type="ECO:0000256" key="2">
    <source>
        <dbReference type="ARBA" id="ARBA00022963"/>
    </source>
</evidence>
<feature type="active site" description="Proton acceptor" evidence="4">
    <location>
        <position position="177"/>
    </location>
</feature>
<dbReference type="Gene3D" id="3.40.1090.10">
    <property type="entry name" value="Cytosolic phospholipase A2 catalytic domain"/>
    <property type="match status" value="1"/>
</dbReference>
<dbReference type="EMBL" id="MWPQ01000033">
    <property type="protein sequence ID" value="OPH83350.1"/>
    <property type="molecule type" value="Genomic_DNA"/>
</dbReference>
<evidence type="ECO:0000313" key="6">
    <source>
        <dbReference type="EMBL" id="OPH83350.1"/>
    </source>
</evidence>